<dbReference type="InterPro" id="IPR023614">
    <property type="entry name" value="Porin_dom_sf"/>
</dbReference>
<dbReference type="PANTHER" id="PTHR35738:SF3">
    <property type="entry name" value="OS05G0577800 PROTEIN"/>
    <property type="match status" value="1"/>
</dbReference>
<evidence type="ECO:0000313" key="2">
    <source>
        <dbReference type="Proteomes" id="UP000324705"/>
    </source>
</evidence>
<proteinExistence type="predicted"/>
<dbReference type="Gramene" id="TRITD1Av1G221050.2">
    <property type="protein sequence ID" value="TRITD1Av1G221050.2"/>
    <property type="gene ID" value="TRITD1Av1G221050"/>
</dbReference>
<sequence length="443" mass="49056">MGSLLSSLLGKPEPPPPMVLVPPLFDYPPIAARTRMAVPAYELMFGKLPLRSLFEDYFDNAGTISSRIMLKPLEDPHVDLVANVSAAGDKASGTEVKGDALFRWQKYLYDPHTFVDVQVSTSEPMLKLRSCAYFPEYRLGAFGTIPLLMGNRLSSEDYAVLGVRYGSENLSIGASFVPLPESAEVPYGAWLVGRKGSLCAGAQYKPLSGNKHPMPYTDPKNWNYAISYGVASTSPLSPSFNFSLELARNTQATSKKTLISLTLTVFIFTESHGQWNFVFLDVQFIASFYQHLVVQRRIKNPFEDDQVVGITNYIDLGLELATGLLTPCSLLSGLIKGKLGPSKSSVALAFKSWWRPSFTFSVTAENDHSKGTTSYGFGIRVEDLRKPSYERADPNYVMMSTNKEHLAPAALREFGQRPMFQADVDSGNFDHLPTELRPMSKII</sequence>
<dbReference type="Proteomes" id="UP000324705">
    <property type="component" value="Chromosome 1A"/>
</dbReference>
<dbReference type="EMBL" id="LT934111">
    <property type="protein sequence ID" value="VAH11215.1"/>
    <property type="molecule type" value="Genomic_DNA"/>
</dbReference>
<dbReference type="PANTHER" id="PTHR35738">
    <property type="entry name" value="OS05G0577800 PROTEIN"/>
    <property type="match status" value="1"/>
</dbReference>
<accession>A0A9R0QGS7</accession>
<gene>
    <name evidence="1" type="ORF">TRITD_1Av1G221050</name>
</gene>
<dbReference type="AlphaFoldDB" id="A0A9R0QGS7"/>
<reference evidence="1 2" key="1">
    <citation type="submission" date="2017-09" db="EMBL/GenBank/DDBJ databases">
        <authorList>
            <consortium name="International Durum Wheat Genome Sequencing Consortium (IDWGSC)"/>
            <person name="Milanesi L."/>
        </authorList>
    </citation>
    <scope>NUCLEOTIDE SEQUENCE [LARGE SCALE GENOMIC DNA]</scope>
    <source>
        <strain evidence="2">cv. Svevo</strain>
    </source>
</reference>
<keyword evidence="2" id="KW-1185">Reference proteome</keyword>
<evidence type="ECO:0000313" key="1">
    <source>
        <dbReference type="EMBL" id="VAH11215.1"/>
    </source>
</evidence>
<dbReference type="OMA" id="ELENWNC"/>
<organism evidence="1 2">
    <name type="scientific">Triticum turgidum subsp. durum</name>
    <name type="common">Durum wheat</name>
    <name type="synonym">Triticum durum</name>
    <dbReference type="NCBI Taxonomy" id="4567"/>
    <lineage>
        <taxon>Eukaryota</taxon>
        <taxon>Viridiplantae</taxon>
        <taxon>Streptophyta</taxon>
        <taxon>Embryophyta</taxon>
        <taxon>Tracheophyta</taxon>
        <taxon>Spermatophyta</taxon>
        <taxon>Magnoliopsida</taxon>
        <taxon>Liliopsida</taxon>
        <taxon>Poales</taxon>
        <taxon>Poaceae</taxon>
        <taxon>BOP clade</taxon>
        <taxon>Pooideae</taxon>
        <taxon>Triticodae</taxon>
        <taxon>Triticeae</taxon>
        <taxon>Triticinae</taxon>
        <taxon>Triticum</taxon>
    </lineage>
</organism>
<name>A0A9R0QGS7_TRITD</name>
<protein>
    <submittedName>
        <fullName evidence="1">Uncharacterized protein</fullName>
    </submittedName>
</protein>
<dbReference type="Gene3D" id="2.40.160.10">
    <property type="entry name" value="Porin"/>
    <property type="match status" value="1"/>
</dbReference>